<dbReference type="InterPro" id="IPR015421">
    <property type="entry name" value="PyrdxlP-dep_Trfase_major"/>
</dbReference>
<dbReference type="InterPro" id="IPR015422">
    <property type="entry name" value="PyrdxlP-dep_Trfase_small"/>
</dbReference>
<dbReference type="InterPro" id="IPR015424">
    <property type="entry name" value="PyrdxlP-dep_Trfase"/>
</dbReference>
<evidence type="ECO:0000256" key="4">
    <source>
        <dbReference type="ARBA" id="ARBA00022679"/>
    </source>
</evidence>
<proteinExistence type="inferred from homology"/>
<organism evidence="8 9">
    <name type="scientific">Gemelliphila asaccharolytica</name>
    <dbReference type="NCBI Taxonomy" id="502393"/>
    <lineage>
        <taxon>Bacteria</taxon>
        <taxon>Bacillati</taxon>
        <taxon>Bacillota</taxon>
        <taxon>Bacilli</taxon>
        <taxon>Bacillales</taxon>
        <taxon>Gemellaceae</taxon>
        <taxon>Gemelliphila</taxon>
    </lineage>
</organism>
<evidence type="ECO:0000313" key="8">
    <source>
        <dbReference type="EMBL" id="KXB58988.1"/>
    </source>
</evidence>
<dbReference type="PANTHER" id="PTHR46383:SF4">
    <property type="entry name" value="AMINOTRANSFERASE"/>
    <property type="match status" value="1"/>
</dbReference>
<reference evidence="8 9" key="1">
    <citation type="submission" date="2016-01" db="EMBL/GenBank/DDBJ databases">
        <authorList>
            <person name="Mitreva M."/>
            <person name="Pepin K.H."/>
            <person name="Mihindukulasuriya K.A."/>
            <person name="Fulton R."/>
            <person name="Fronick C."/>
            <person name="O'Laughlin M."/>
            <person name="Miner T."/>
            <person name="Herter B."/>
            <person name="Rosa B.A."/>
            <person name="Cordes M."/>
            <person name="Tomlinson C."/>
            <person name="Wollam A."/>
            <person name="Palsikar V.B."/>
            <person name="Mardis E.R."/>
            <person name="Wilson R.K."/>
        </authorList>
    </citation>
    <scope>NUCLEOTIDE SEQUENCE [LARGE SCALE GENOMIC DNA]</scope>
    <source>
        <strain evidence="8 9">KA00071</strain>
    </source>
</reference>
<dbReference type="PANTHER" id="PTHR46383">
    <property type="entry name" value="ASPARTATE AMINOTRANSFERASE"/>
    <property type="match status" value="1"/>
</dbReference>
<dbReference type="Gene3D" id="3.90.1150.10">
    <property type="entry name" value="Aspartate Aminotransferase, domain 1"/>
    <property type="match status" value="1"/>
</dbReference>
<dbReference type="EC" id="2.6.1.-" evidence="6"/>
<comment type="caution">
    <text evidence="8">The sequence shown here is derived from an EMBL/GenBank/DDBJ whole genome shotgun (WGS) entry which is preliminary data.</text>
</comment>
<evidence type="ECO:0000259" key="7">
    <source>
        <dbReference type="Pfam" id="PF00155"/>
    </source>
</evidence>
<keyword evidence="3 6" id="KW-0032">Aminotransferase</keyword>
<accession>A0ABR5TQ25</accession>
<sequence length="390" mass="43929">MKLKETLKNSFCSSLDNLKGSPIREFDAYASKIEGIIKLTLGEPDFNTAEVVKESAIKSLQNNRTHYSLNAGVYELREAVSDMMKEKYNVNYTPDEVIVTVGASAAIEHTISALTNSGDTILIVAPYFTSYEGCSILNNCNVGIIDTLETNFKLTPELFEKHYKKYDNVKAIVINYPNNPSGVSYTKEELQALAETFKKYDIFVISDEIYSDISYNYKHTSLTELLPEQTILITGLSKSHAMTGWRVGFVVAPKEAIKKILVFHMFTVSGVATFIQDAAISALKDEKSKEYSRKMVETYTQRQKYLVPELKKLGFTISGIDGAFYVFARIPEKYRKIKSMEFCKLLAKEAKVGVIPGTAFGNVYDEYVRISYATSMENLKEAVKRIKEVI</sequence>
<dbReference type="InterPro" id="IPR050596">
    <property type="entry name" value="AspAT/PAT-like"/>
</dbReference>
<evidence type="ECO:0000313" key="9">
    <source>
        <dbReference type="Proteomes" id="UP000070467"/>
    </source>
</evidence>
<evidence type="ECO:0000256" key="5">
    <source>
        <dbReference type="ARBA" id="ARBA00022898"/>
    </source>
</evidence>
<dbReference type="SUPFAM" id="SSF53383">
    <property type="entry name" value="PLP-dependent transferases"/>
    <property type="match status" value="1"/>
</dbReference>
<comment type="cofactor">
    <cofactor evidence="1 6">
        <name>pyridoxal 5'-phosphate</name>
        <dbReference type="ChEBI" id="CHEBI:597326"/>
    </cofactor>
</comment>
<dbReference type="RefSeq" id="WP_066128361.1">
    <property type="nucleotide sequence ID" value="NZ_KQ959854.1"/>
</dbReference>
<dbReference type="Gene3D" id="3.40.640.10">
    <property type="entry name" value="Type I PLP-dependent aspartate aminotransferase-like (Major domain)"/>
    <property type="match status" value="1"/>
</dbReference>
<evidence type="ECO:0000256" key="2">
    <source>
        <dbReference type="ARBA" id="ARBA00007441"/>
    </source>
</evidence>
<gene>
    <name evidence="8" type="ORF">HMPREF1871_00055</name>
</gene>
<dbReference type="EMBL" id="LSDB01000001">
    <property type="protein sequence ID" value="KXB58988.1"/>
    <property type="molecule type" value="Genomic_DNA"/>
</dbReference>
<comment type="similarity">
    <text evidence="2 6">Belongs to the class-I pyridoxal-phosphate-dependent aminotransferase family.</text>
</comment>
<dbReference type="InterPro" id="IPR004839">
    <property type="entry name" value="Aminotransferase_I/II_large"/>
</dbReference>
<evidence type="ECO:0000256" key="1">
    <source>
        <dbReference type="ARBA" id="ARBA00001933"/>
    </source>
</evidence>
<feature type="domain" description="Aminotransferase class I/classII large" evidence="7">
    <location>
        <begin position="36"/>
        <end position="386"/>
    </location>
</feature>
<dbReference type="Proteomes" id="UP000070467">
    <property type="component" value="Unassembled WGS sequence"/>
</dbReference>
<evidence type="ECO:0000256" key="6">
    <source>
        <dbReference type="RuleBase" id="RU000481"/>
    </source>
</evidence>
<dbReference type="PROSITE" id="PS00105">
    <property type="entry name" value="AA_TRANSFER_CLASS_1"/>
    <property type="match status" value="1"/>
</dbReference>
<dbReference type="CDD" id="cd00609">
    <property type="entry name" value="AAT_like"/>
    <property type="match status" value="1"/>
</dbReference>
<evidence type="ECO:0000256" key="3">
    <source>
        <dbReference type="ARBA" id="ARBA00022576"/>
    </source>
</evidence>
<keyword evidence="9" id="KW-1185">Reference proteome</keyword>
<protein>
    <recommendedName>
        <fullName evidence="6">Aminotransferase</fullName>
        <ecNumber evidence="6">2.6.1.-</ecNumber>
    </recommendedName>
</protein>
<name>A0ABR5TQ25_9BACL</name>
<keyword evidence="4 6" id="KW-0808">Transferase</keyword>
<dbReference type="Pfam" id="PF00155">
    <property type="entry name" value="Aminotran_1_2"/>
    <property type="match status" value="1"/>
</dbReference>
<keyword evidence="5" id="KW-0663">Pyridoxal phosphate</keyword>
<dbReference type="InterPro" id="IPR004838">
    <property type="entry name" value="NHTrfase_class1_PyrdxlP-BS"/>
</dbReference>